<accession>A0AAE1ZH57</accession>
<comment type="caution">
    <text evidence="5">The sequence shown here is derived from an EMBL/GenBank/DDBJ whole genome shotgun (WGS) entry which is preliminary data.</text>
</comment>
<evidence type="ECO:0000256" key="2">
    <source>
        <dbReference type="ARBA" id="ARBA00022980"/>
    </source>
</evidence>
<gene>
    <name evidence="5" type="ORF">MN116_004361</name>
</gene>
<protein>
    <recommendedName>
        <fullName evidence="4">Large ribosomal subunit protein uL4m</fullName>
    </recommendedName>
</protein>
<dbReference type="EMBL" id="JALJAT010000002">
    <property type="protein sequence ID" value="KAK4473182.1"/>
    <property type="molecule type" value="Genomic_DNA"/>
</dbReference>
<dbReference type="Pfam" id="PF00573">
    <property type="entry name" value="Ribosomal_L4"/>
    <property type="match status" value="1"/>
</dbReference>
<evidence type="ECO:0000256" key="1">
    <source>
        <dbReference type="ARBA" id="ARBA00010528"/>
    </source>
</evidence>
<sequence length="454" mass="51789">MLKTMIFCVREFTGLLAKNRQNTFLKYDIIRNASSRSFEISKINVNLGDMQPKPLDQPIVTSRKLHPPVYCSPTRDSRLTWLETLKPLGLSQSSNTQSLVGMVDLHPDIFAVFPRIDLVHKNLYWQAHYRLIDWRCITTRAELAYGTRKKPWPQKKTGKARHGNRRTHIWLTGGQCKGPRGPESFFYVLPYNERLAGLLSMLTIKHAQNDLHIVDDFMLSETLEEDAKNIFTEAQTASLNLDALEDPLSPLNKTRHYRLTKTMNDSAIYLRQLADLRRWGPSILFIDAYSLADQLAIPRPGSENISSDKTDWTNSSCNNLAISLACGSYENHVKNEISPESSAFKFDSIAPRATHPGRGLTLMPVHSLNVWSMVHHDTLVISLKALEILETRLIAAQTVVVRDESDEAPYLHPSTPDWFSFEVEGETDDYLHTSFENRHFSDPVGSSKWRKEIL</sequence>
<comment type="similarity">
    <text evidence="1">Belongs to the universal ribosomal protein uL4 family.</text>
</comment>
<keyword evidence="2" id="KW-0689">Ribosomal protein</keyword>
<evidence type="ECO:0000313" key="6">
    <source>
        <dbReference type="Proteomes" id="UP001292079"/>
    </source>
</evidence>
<dbReference type="InterPro" id="IPR023574">
    <property type="entry name" value="Ribosomal_uL4_dom_sf"/>
</dbReference>
<name>A0AAE1ZH57_SCHME</name>
<dbReference type="GO" id="GO:1990904">
    <property type="term" value="C:ribonucleoprotein complex"/>
    <property type="evidence" value="ECO:0007669"/>
    <property type="project" value="UniProtKB-KW"/>
</dbReference>
<dbReference type="InterPro" id="IPR002136">
    <property type="entry name" value="Ribosomal_uL4"/>
</dbReference>
<proteinExistence type="inferred from homology"/>
<dbReference type="AlphaFoldDB" id="A0AAE1ZH57"/>
<evidence type="ECO:0000313" key="5">
    <source>
        <dbReference type="EMBL" id="KAK4473182.1"/>
    </source>
</evidence>
<keyword evidence="6" id="KW-1185">Reference proteome</keyword>
<reference evidence="5" key="1">
    <citation type="submission" date="2022-04" db="EMBL/GenBank/DDBJ databases">
        <authorList>
            <person name="Xu L."/>
            <person name="Lv Z."/>
        </authorList>
    </citation>
    <scope>NUCLEOTIDE SEQUENCE</scope>
    <source>
        <strain evidence="5">LV_2022a</strain>
    </source>
</reference>
<reference evidence="5" key="2">
    <citation type="journal article" date="2023" name="Infect Dis Poverty">
        <title>Chromosome-scale genome of the human blood fluke Schistosoma mekongi and its implications for public health.</title>
        <authorList>
            <person name="Zhou M."/>
            <person name="Xu L."/>
            <person name="Xu D."/>
            <person name="Chen W."/>
            <person name="Khan J."/>
            <person name="Hu Y."/>
            <person name="Huang H."/>
            <person name="Wei H."/>
            <person name="Zhang Y."/>
            <person name="Chusongsang P."/>
            <person name="Tanasarnprasert K."/>
            <person name="Hu X."/>
            <person name="Limpanont Y."/>
            <person name="Lv Z."/>
        </authorList>
    </citation>
    <scope>NUCLEOTIDE SEQUENCE</scope>
    <source>
        <strain evidence="5">LV_2022a</strain>
    </source>
</reference>
<dbReference type="PANTHER" id="PTHR10746:SF6">
    <property type="entry name" value="LARGE RIBOSOMAL SUBUNIT PROTEIN UL4M"/>
    <property type="match status" value="1"/>
</dbReference>
<dbReference type="Gene3D" id="3.40.1370.10">
    <property type="match status" value="1"/>
</dbReference>
<evidence type="ECO:0000256" key="4">
    <source>
        <dbReference type="ARBA" id="ARBA00040565"/>
    </source>
</evidence>
<organism evidence="5 6">
    <name type="scientific">Schistosoma mekongi</name>
    <name type="common">Parasitic worm</name>
    <dbReference type="NCBI Taxonomy" id="38744"/>
    <lineage>
        <taxon>Eukaryota</taxon>
        <taxon>Metazoa</taxon>
        <taxon>Spiralia</taxon>
        <taxon>Lophotrochozoa</taxon>
        <taxon>Platyhelminthes</taxon>
        <taxon>Trematoda</taxon>
        <taxon>Digenea</taxon>
        <taxon>Strigeidida</taxon>
        <taxon>Schistosomatoidea</taxon>
        <taxon>Schistosomatidae</taxon>
        <taxon>Schistosoma</taxon>
    </lineage>
</organism>
<keyword evidence="3" id="KW-0687">Ribonucleoprotein</keyword>
<evidence type="ECO:0000256" key="3">
    <source>
        <dbReference type="ARBA" id="ARBA00023274"/>
    </source>
</evidence>
<dbReference type="SUPFAM" id="SSF52166">
    <property type="entry name" value="Ribosomal protein L4"/>
    <property type="match status" value="2"/>
</dbReference>
<dbReference type="GO" id="GO:0003735">
    <property type="term" value="F:structural constituent of ribosome"/>
    <property type="evidence" value="ECO:0007669"/>
    <property type="project" value="InterPro"/>
</dbReference>
<dbReference type="Proteomes" id="UP001292079">
    <property type="component" value="Unassembled WGS sequence"/>
</dbReference>
<dbReference type="InterPro" id="IPR013005">
    <property type="entry name" value="Ribosomal_uL4-like"/>
</dbReference>
<dbReference type="GO" id="GO:0005840">
    <property type="term" value="C:ribosome"/>
    <property type="evidence" value="ECO:0007669"/>
    <property type="project" value="UniProtKB-KW"/>
</dbReference>
<dbReference type="GO" id="GO:0006412">
    <property type="term" value="P:translation"/>
    <property type="evidence" value="ECO:0007669"/>
    <property type="project" value="InterPro"/>
</dbReference>
<dbReference type="PANTHER" id="PTHR10746">
    <property type="entry name" value="50S RIBOSOMAL PROTEIN L4"/>
    <property type="match status" value="1"/>
</dbReference>